<evidence type="ECO:0000256" key="1">
    <source>
        <dbReference type="SAM" id="MobiDB-lite"/>
    </source>
</evidence>
<feature type="non-terminal residue" evidence="2">
    <location>
        <position position="70"/>
    </location>
</feature>
<dbReference type="AlphaFoldDB" id="A0A8S2ZRS9"/>
<feature type="region of interest" description="Disordered" evidence="1">
    <location>
        <begin position="1"/>
        <end position="32"/>
    </location>
</feature>
<dbReference type="EMBL" id="CAJOBJ010164333">
    <property type="protein sequence ID" value="CAF4858377.1"/>
    <property type="molecule type" value="Genomic_DNA"/>
</dbReference>
<accession>A0A8S2ZRS9</accession>
<evidence type="ECO:0000313" key="2">
    <source>
        <dbReference type="EMBL" id="CAF4654415.1"/>
    </source>
</evidence>
<feature type="compositionally biased region" description="Low complexity" evidence="1">
    <location>
        <begin position="12"/>
        <end position="32"/>
    </location>
</feature>
<name>A0A8S2ZRS9_9BILA</name>
<sequence length="70" mass="7592">MTTEPEHPPTNPIQQQTNNQPSTTNTNNNANNKLVVSDDQVVLGSQLDLVIKALISKSCTEDGLEFATIL</sequence>
<comment type="caution">
    <text evidence="2">The sequence shown here is derived from an EMBL/GenBank/DDBJ whole genome shotgun (WGS) entry which is preliminary data.</text>
</comment>
<reference evidence="2" key="1">
    <citation type="submission" date="2021-02" db="EMBL/GenBank/DDBJ databases">
        <authorList>
            <person name="Nowell W R."/>
        </authorList>
    </citation>
    <scope>NUCLEOTIDE SEQUENCE</scope>
</reference>
<dbReference type="Proteomes" id="UP000681720">
    <property type="component" value="Unassembled WGS sequence"/>
</dbReference>
<dbReference type="Proteomes" id="UP000681967">
    <property type="component" value="Unassembled WGS sequence"/>
</dbReference>
<organism evidence="2 4">
    <name type="scientific">Rotaria magnacalcarata</name>
    <dbReference type="NCBI Taxonomy" id="392030"/>
    <lineage>
        <taxon>Eukaryota</taxon>
        <taxon>Metazoa</taxon>
        <taxon>Spiralia</taxon>
        <taxon>Gnathifera</taxon>
        <taxon>Rotifera</taxon>
        <taxon>Eurotatoria</taxon>
        <taxon>Bdelloidea</taxon>
        <taxon>Philodinida</taxon>
        <taxon>Philodinidae</taxon>
        <taxon>Rotaria</taxon>
    </lineage>
</organism>
<evidence type="ECO:0000313" key="3">
    <source>
        <dbReference type="EMBL" id="CAF4858377.1"/>
    </source>
</evidence>
<dbReference type="EMBL" id="CAJOBH010109519">
    <property type="protein sequence ID" value="CAF4654415.1"/>
    <property type="molecule type" value="Genomic_DNA"/>
</dbReference>
<gene>
    <name evidence="2" type="ORF">BYL167_LOCUS42314</name>
    <name evidence="3" type="ORF">GIL414_LOCUS49754</name>
</gene>
<evidence type="ECO:0000313" key="4">
    <source>
        <dbReference type="Proteomes" id="UP000681967"/>
    </source>
</evidence>
<protein>
    <submittedName>
        <fullName evidence="2">Uncharacterized protein</fullName>
    </submittedName>
</protein>
<proteinExistence type="predicted"/>